<proteinExistence type="predicted"/>
<dbReference type="HOGENOM" id="CLU_381585_0_0_2"/>
<dbReference type="RefSeq" id="WP_015789798.1">
    <property type="nucleotide sequence ID" value="NC_013158.1"/>
</dbReference>
<name>C7NTN7_HALUD</name>
<dbReference type="SUPFAM" id="SSF81324">
    <property type="entry name" value="Voltage-gated potassium channels"/>
    <property type="match status" value="1"/>
</dbReference>
<keyword evidence="1" id="KW-0472">Membrane</keyword>
<feature type="domain" description="Potassium channel" evidence="2">
    <location>
        <begin position="672"/>
        <end position="723"/>
    </location>
</feature>
<dbReference type="InterPro" id="IPR013099">
    <property type="entry name" value="K_chnl_dom"/>
</dbReference>
<dbReference type="InterPro" id="IPR001646">
    <property type="entry name" value="5peptide_repeat"/>
</dbReference>
<dbReference type="Gene3D" id="2.160.20.80">
    <property type="entry name" value="E3 ubiquitin-protein ligase SopA"/>
    <property type="match status" value="2"/>
</dbReference>
<sequence>MTPSSNDSTCAFVLKDTSTPALTGPWHCPHDALADQKRCVFHHTAAERAELDIADEAVREHFEAALGSGDPERRAFVGATLPSLDFDHLDFDHDDQHLLDLRHACIHGDFVASYARFEEAVDLRDAKLGTLELDGGTFHDGFFCKRTTFEGDVDCDRATFSGHVAFDGATFEGPVRFDQATFGDPATFDDATFRERATFLGSAFRGRGIDVDDYTSFEGATFEDVVRFDHTHFEAASFEATRFSDAVHFDEATTTAPVRFDRATFESAATFDGSTFEDDASFAAATFDGETNFRGVTFEGGGTVLHRDADFSEVRFARAVSFESGDIGAVTFEDTTFDGDARFHDVLFQERASFQAATFAGEAVFDAATFDDEVTFEGATFEGPANFPGVEFEGSNNHDSASVTFDEVRFSGDANFHHAWCTSASFWEVSFEHAACFTEAKFTKHLDLKVSENGGDTVVNFTDAVLADGEIVQPDGGGVRYDLTIATLGSVGFSVESGAHRDLFQYVRFCDTTFENFDFTAHAHFLTRSDWRLHDFDDDGLEYEYAVEMTSLNVEKTYQRAKTSASTAGNVEASGKFRFKRQQFARRNYKDIARDPAEPFRTRIRNGQRVAENLFLGLTCGHGMRLYRIAAMFIFFPVLPALLYTFGGPPFRTGAGQVHSIADFISMGGIETFAANLHFSYITFLTIGYGNVVAEGNLGLVLVSMEAYASVVLGGLFIYVLIKRSEL</sequence>
<keyword evidence="1" id="KW-1133">Transmembrane helix</keyword>
<keyword evidence="4" id="KW-1185">Reference proteome</keyword>
<dbReference type="eggNOG" id="arCOG03127">
    <property type="taxonomic scope" value="Archaea"/>
</dbReference>
<dbReference type="eggNOG" id="arCOG03128">
    <property type="taxonomic scope" value="Archaea"/>
</dbReference>
<organism evidence="3 4">
    <name type="scientific">Halorhabdus utahensis (strain DSM 12940 / JCM 11049 / AX-2)</name>
    <dbReference type="NCBI Taxonomy" id="519442"/>
    <lineage>
        <taxon>Archaea</taxon>
        <taxon>Methanobacteriati</taxon>
        <taxon>Methanobacteriota</taxon>
        <taxon>Stenosarchaea group</taxon>
        <taxon>Halobacteria</taxon>
        <taxon>Halobacteriales</taxon>
        <taxon>Haloarculaceae</taxon>
        <taxon>Halorhabdus</taxon>
    </lineage>
</organism>
<feature type="transmembrane region" description="Helical" evidence="1">
    <location>
        <begin position="673"/>
        <end position="692"/>
    </location>
</feature>
<dbReference type="OrthoDB" id="199127at2157"/>
<dbReference type="AlphaFoldDB" id="C7NTN7"/>
<dbReference type="EMBL" id="CP001687">
    <property type="protein sequence ID" value="ACV12227.1"/>
    <property type="molecule type" value="Genomic_DNA"/>
</dbReference>
<dbReference type="Pfam" id="PF13576">
    <property type="entry name" value="Pentapeptide_3"/>
    <property type="match status" value="3"/>
</dbReference>
<evidence type="ECO:0000256" key="1">
    <source>
        <dbReference type="SAM" id="Phobius"/>
    </source>
</evidence>
<protein>
    <recommendedName>
        <fullName evidence="2">Potassium channel domain-containing protein</fullName>
    </recommendedName>
</protein>
<dbReference type="KEGG" id="hut:Huta_2060"/>
<feature type="transmembrane region" description="Helical" evidence="1">
    <location>
        <begin position="626"/>
        <end position="646"/>
    </location>
</feature>
<feature type="transmembrane region" description="Helical" evidence="1">
    <location>
        <begin position="698"/>
        <end position="722"/>
    </location>
</feature>
<keyword evidence="1" id="KW-0812">Transmembrane</keyword>
<gene>
    <name evidence="3" type="ordered locus">Huta_2060</name>
</gene>
<evidence type="ECO:0000259" key="2">
    <source>
        <dbReference type="Pfam" id="PF07885"/>
    </source>
</evidence>
<reference evidence="3 4" key="1">
    <citation type="journal article" date="2009" name="Stand. Genomic Sci.">
        <title>Complete genome sequence of Halorhabdus utahensis type strain (AX-2).</title>
        <authorList>
            <person name="Anderson I."/>
            <person name="Tindall B.J."/>
            <person name="Pomrenke H."/>
            <person name="Goker M."/>
            <person name="Lapidus A."/>
            <person name="Nolan M."/>
            <person name="Copeland A."/>
            <person name="Glavina Del Rio T."/>
            <person name="Chen F."/>
            <person name="Tice H."/>
            <person name="Cheng J.F."/>
            <person name="Lucas S."/>
            <person name="Chertkov O."/>
            <person name="Bruce D."/>
            <person name="Brettin T."/>
            <person name="Detter J.C."/>
            <person name="Han C."/>
            <person name="Goodwin L."/>
            <person name="Land M."/>
            <person name="Hauser L."/>
            <person name="Chang Y.J."/>
            <person name="Jeffries C.D."/>
            <person name="Pitluck S."/>
            <person name="Pati A."/>
            <person name="Mavromatis K."/>
            <person name="Ivanova N."/>
            <person name="Ovchinnikova G."/>
            <person name="Chen A."/>
            <person name="Palaniappan K."/>
            <person name="Chain P."/>
            <person name="Rohde M."/>
            <person name="Bristow J."/>
            <person name="Eisen J.A."/>
            <person name="Markowitz V."/>
            <person name="Hugenholtz P."/>
            <person name="Kyrpides N.C."/>
            <person name="Klenk H.P."/>
        </authorList>
    </citation>
    <scope>NUCLEOTIDE SEQUENCE [LARGE SCALE GENOMIC DNA]</scope>
    <source>
        <strain evidence="4">DSM 12940 / JCM 11049 / AX-2</strain>
    </source>
</reference>
<dbReference type="STRING" id="519442.Huta_2060"/>
<accession>C7NTN7</accession>
<dbReference type="Proteomes" id="UP000002071">
    <property type="component" value="Chromosome"/>
</dbReference>
<dbReference type="GeneID" id="8384354"/>
<evidence type="ECO:0000313" key="3">
    <source>
        <dbReference type="EMBL" id="ACV12227.1"/>
    </source>
</evidence>
<dbReference type="Gene3D" id="1.10.287.70">
    <property type="match status" value="1"/>
</dbReference>
<dbReference type="Pfam" id="PF07885">
    <property type="entry name" value="Ion_trans_2"/>
    <property type="match status" value="1"/>
</dbReference>
<evidence type="ECO:0000313" key="4">
    <source>
        <dbReference type="Proteomes" id="UP000002071"/>
    </source>
</evidence>